<dbReference type="Gene3D" id="3.30.70.270">
    <property type="match status" value="1"/>
</dbReference>
<protein>
    <recommendedName>
        <fullName evidence="3">diguanylate cyclase</fullName>
        <ecNumber evidence="3">2.7.7.65</ecNumber>
    </recommendedName>
</protein>
<evidence type="ECO:0000256" key="2">
    <source>
        <dbReference type="ARBA" id="ARBA00004533"/>
    </source>
</evidence>
<dbReference type="Proteomes" id="UP001212189">
    <property type="component" value="Chromosome"/>
</dbReference>
<name>A0AAF0ALD6_9GAMM</name>
<keyword evidence="5" id="KW-0812">Transmembrane</keyword>
<dbReference type="GO" id="GO:0043709">
    <property type="term" value="P:cell adhesion involved in single-species biofilm formation"/>
    <property type="evidence" value="ECO:0007669"/>
    <property type="project" value="TreeGrafter"/>
</dbReference>
<evidence type="ECO:0000313" key="8">
    <source>
        <dbReference type="Proteomes" id="UP001212189"/>
    </source>
</evidence>
<dbReference type="PANTHER" id="PTHR45138">
    <property type="entry name" value="REGULATORY COMPONENTS OF SENSORY TRANSDUCTION SYSTEM"/>
    <property type="match status" value="1"/>
</dbReference>
<dbReference type="Pfam" id="PF00990">
    <property type="entry name" value="GGDEF"/>
    <property type="match status" value="1"/>
</dbReference>
<dbReference type="GO" id="GO:0052621">
    <property type="term" value="F:diguanylate cyclase activity"/>
    <property type="evidence" value="ECO:0007669"/>
    <property type="project" value="UniProtKB-EC"/>
</dbReference>
<comment type="subcellular location">
    <subcellularLocation>
        <location evidence="2">Cell inner membrane</location>
    </subcellularLocation>
</comment>
<feature type="domain" description="GGDEF" evidence="6">
    <location>
        <begin position="184"/>
        <end position="313"/>
    </location>
</feature>
<evidence type="ECO:0000256" key="5">
    <source>
        <dbReference type="SAM" id="Phobius"/>
    </source>
</evidence>
<dbReference type="SUPFAM" id="SSF55073">
    <property type="entry name" value="Nucleotide cyclase"/>
    <property type="match status" value="1"/>
</dbReference>
<dbReference type="SMART" id="SM00267">
    <property type="entry name" value="GGDEF"/>
    <property type="match status" value="1"/>
</dbReference>
<feature type="transmembrane region" description="Helical" evidence="5">
    <location>
        <begin position="91"/>
        <end position="111"/>
    </location>
</feature>
<evidence type="ECO:0000256" key="4">
    <source>
        <dbReference type="ARBA" id="ARBA00034247"/>
    </source>
</evidence>
<dbReference type="EC" id="2.7.7.65" evidence="3"/>
<dbReference type="EMBL" id="CP114976">
    <property type="protein sequence ID" value="WBE26411.1"/>
    <property type="molecule type" value="Genomic_DNA"/>
</dbReference>
<feature type="transmembrane region" description="Helical" evidence="5">
    <location>
        <begin position="22"/>
        <end position="43"/>
    </location>
</feature>
<evidence type="ECO:0000256" key="1">
    <source>
        <dbReference type="ARBA" id="ARBA00001946"/>
    </source>
</evidence>
<gene>
    <name evidence="7" type="ORF">O6P33_06200</name>
</gene>
<proteinExistence type="predicted"/>
<keyword evidence="5" id="KW-0472">Membrane</keyword>
<dbReference type="PANTHER" id="PTHR45138:SF9">
    <property type="entry name" value="DIGUANYLATE CYCLASE DGCM-RELATED"/>
    <property type="match status" value="1"/>
</dbReference>
<dbReference type="NCBIfam" id="TIGR00254">
    <property type="entry name" value="GGDEF"/>
    <property type="match status" value="1"/>
</dbReference>
<reference evidence="7 8" key="1">
    <citation type="submission" date="2022-12" db="EMBL/GenBank/DDBJ databases">
        <title>Coexistence and Characterization of a Novel Tigecycline Resistance gene tet(X) variant and blaNDM-1 in a Pseudomonas caeni Isolate of Chicken Origin.</title>
        <authorList>
            <person name="Lu X."/>
            <person name="Zhang L."/>
            <person name="Li R."/>
            <person name="Wang Z."/>
        </authorList>
    </citation>
    <scope>NUCLEOTIDE SEQUENCE [LARGE SCALE GENOMIC DNA]</scope>
    <source>
        <strain evidence="7 8">CE14</strain>
    </source>
</reference>
<keyword evidence="8" id="KW-1185">Reference proteome</keyword>
<dbReference type="InterPro" id="IPR029787">
    <property type="entry name" value="Nucleotide_cyclase"/>
</dbReference>
<accession>A0AAF0ALD6</accession>
<keyword evidence="5" id="KW-1133">Transmembrane helix</keyword>
<organism evidence="7 8">
    <name type="scientific">Denitrificimonas caeni</name>
    <dbReference type="NCBI Taxonomy" id="521720"/>
    <lineage>
        <taxon>Bacteria</taxon>
        <taxon>Pseudomonadati</taxon>
        <taxon>Pseudomonadota</taxon>
        <taxon>Gammaproteobacteria</taxon>
        <taxon>Pseudomonadales</taxon>
        <taxon>Pseudomonadaceae</taxon>
        <taxon>Denitrificimonas</taxon>
    </lineage>
</organism>
<sequence>MSFFGVLSITPYALYRYYTADLTVAIADSFAIISILVAVIYAWRTNNTVKPGLYLAIIFSTVATIVTLKLGINGYFWIYPLILFNFFMVSPLRALTIMVTVLASVVIYHTLHPNTVFPNHYQMVSFLVTCLLSSFLTFIFAFRTQHQRERLENLASHDPLTGAYNRRIMAIELNKAVRDTRSMRIYSLLIMDLDHFKNINDTFGHLTGDQVLVDFVRIIQASIRENDQLFRYGGEEFALLLPDTNHDGLEVVAAMLKKQVSSKLYSPAGSVSVSIGGAVLNSKESYPDWFKRADDQLYIAKQAGRNCYRIAAPDNLSYQAA</sequence>
<dbReference type="InterPro" id="IPR000160">
    <property type="entry name" value="GGDEF_dom"/>
</dbReference>
<evidence type="ECO:0000256" key="3">
    <source>
        <dbReference type="ARBA" id="ARBA00012528"/>
    </source>
</evidence>
<evidence type="ECO:0000313" key="7">
    <source>
        <dbReference type="EMBL" id="WBE26411.1"/>
    </source>
</evidence>
<dbReference type="CDD" id="cd01949">
    <property type="entry name" value="GGDEF"/>
    <property type="match status" value="1"/>
</dbReference>
<dbReference type="InterPro" id="IPR043128">
    <property type="entry name" value="Rev_trsase/Diguanyl_cyclase"/>
</dbReference>
<comment type="cofactor">
    <cofactor evidence="1">
        <name>Mg(2+)</name>
        <dbReference type="ChEBI" id="CHEBI:18420"/>
    </cofactor>
</comment>
<dbReference type="InterPro" id="IPR050469">
    <property type="entry name" value="Diguanylate_Cyclase"/>
</dbReference>
<dbReference type="AlphaFoldDB" id="A0AAF0ALD6"/>
<comment type="catalytic activity">
    <reaction evidence="4">
        <text>2 GTP = 3',3'-c-di-GMP + 2 diphosphate</text>
        <dbReference type="Rhea" id="RHEA:24898"/>
        <dbReference type="ChEBI" id="CHEBI:33019"/>
        <dbReference type="ChEBI" id="CHEBI:37565"/>
        <dbReference type="ChEBI" id="CHEBI:58805"/>
        <dbReference type="EC" id="2.7.7.65"/>
    </reaction>
</comment>
<feature type="transmembrane region" description="Helical" evidence="5">
    <location>
        <begin position="123"/>
        <end position="142"/>
    </location>
</feature>
<feature type="transmembrane region" description="Helical" evidence="5">
    <location>
        <begin position="55"/>
        <end position="79"/>
    </location>
</feature>
<dbReference type="PROSITE" id="PS50887">
    <property type="entry name" value="GGDEF"/>
    <property type="match status" value="1"/>
</dbReference>
<dbReference type="KEGG" id="dce:O6P33_06200"/>
<dbReference type="RefSeq" id="WP_269819333.1">
    <property type="nucleotide sequence ID" value="NZ_CP114976.1"/>
</dbReference>
<dbReference type="GO" id="GO:0005886">
    <property type="term" value="C:plasma membrane"/>
    <property type="evidence" value="ECO:0007669"/>
    <property type="project" value="UniProtKB-SubCell"/>
</dbReference>
<evidence type="ECO:0000259" key="6">
    <source>
        <dbReference type="PROSITE" id="PS50887"/>
    </source>
</evidence>
<dbReference type="GO" id="GO:1902201">
    <property type="term" value="P:negative regulation of bacterial-type flagellum-dependent cell motility"/>
    <property type="evidence" value="ECO:0007669"/>
    <property type="project" value="TreeGrafter"/>
</dbReference>
<dbReference type="FunFam" id="3.30.70.270:FF:000001">
    <property type="entry name" value="Diguanylate cyclase domain protein"/>
    <property type="match status" value="1"/>
</dbReference>